<keyword evidence="15 18" id="KW-0496">Mitochondrion</keyword>
<evidence type="ECO:0000256" key="14">
    <source>
        <dbReference type="ARBA" id="ARBA00023075"/>
    </source>
</evidence>
<evidence type="ECO:0000256" key="2">
    <source>
        <dbReference type="ARBA" id="ARBA00004448"/>
    </source>
</evidence>
<evidence type="ECO:0000313" key="20">
    <source>
        <dbReference type="EMBL" id="ARH54182.1"/>
    </source>
</evidence>
<feature type="domain" description="NADH:quinone oxidoreductase/Mrp antiporter transmembrane" evidence="19">
    <location>
        <begin position="19"/>
        <end position="276"/>
    </location>
</feature>
<evidence type="ECO:0000256" key="7">
    <source>
        <dbReference type="ARBA" id="ARBA00022660"/>
    </source>
</evidence>
<dbReference type="PANTHER" id="PTHR46552:SF1">
    <property type="entry name" value="NADH-UBIQUINONE OXIDOREDUCTASE CHAIN 2"/>
    <property type="match status" value="1"/>
</dbReference>
<feature type="transmembrane region" description="Helical" evidence="18">
    <location>
        <begin position="262"/>
        <end position="286"/>
    </location>
</feature>
<organism evidence="20">
    <name type="scientific">Coleoptera sp. 1 AH-2016</name>
    <dbReference type="NCBI Taxonomy" id="1903823"/>
    <lineage>
        <taxon>Eukaryota</taxon>
        <taxon>Metazoa</taxon>
        <taxon>Ecdysozoa</taxon>
        <taxon>Arthropoda</taxon>
        <taxon>Hexapoda</taxon>
        <taxon>Insecta</taxon>
        <taxon>Pterygota</taxon>
        <taxon>Neoptera</taxon>
        <taxon>Endopterygota</taxon>
        <taxon>Coleoptera</taxon>
    </lineage>
</organism>
<protein>
    <recommendedName>
        <fullName evidence="5 18">NADH-ubiquinone oxidoreductase chain 2</fullName>
        <ecNumber evidence="4 18">7.1.1.2</ecNumber>
    </recommendedName>
</protein>
<accession>A0A343C2D9</accession>
<keyword evidence="9 18" id="KW-0999">Mitochondrion inner membrane</keyword>
<keyword evidence="12 18" id="KW-1133">Transmembrane helix</keyword>
<evidence type="ECO:0000256" key="4">
    <source>
        <dbReference type="ARBA" id="ARBA00012944"/>
    </source>
</evidence>
<feature type="transmembrane region" description="Helical" evidence="18">
    <location>
        <begin position="230"/>
        <end position="250"/>
    </location>
</feature>
<keyword evidence="14 18" id="KW-0830">Ubiquinone</keyword>
<dbReference type="EMBL" id="KX087260">
    <property type="protein sequence ID" value="ARH54182.1"/>
    <property type="molecule type" value="Genomic_DNA"/>
</dbReference>
<keyword evidence="13 18" id="KW-0520">NAD</keyword>
<keyword evidence="8 18" id="KW-0812">Transmembrane</keyword>
<dbReference type="GO" id="GO:0006120">
    <property type="term" value="P:mitochondrial electron transport, NADH to ubiquinone"/>
    <property type="evidence" value="ECO:0007669"/>
    <property type="project" value="InterPro"/>
</dbReference>
<comment type="function">
    <text evidence="18">Core subunit of the mitochondrial membrane respiratory chain NADH dehydrogenase (Complex I) which catalyzes electron transfer from NADH through the respiratory chain, using ubiquinone as an electron acceptor. Essential for the catalytic activity and assembly of complex I.</text>
</comment>
<name>A0A343C2D9_9COLE</name>
<evidence type="ECO:0000256" key="16">
    <source>
        <dbReference type="ARBA" id="ARBA00023136"/>
    </source>
</evidence>
<evidence type="ECO:0000256" key="6">
    <source>
        <dbReference type="ARBA" id="ARBA00022448"/>
    </source>
</evidence>
<dbReference type="InterPro" id="IPR050175">
    <property type="entry name" value="Complex_I_Subunit_2"/>
</dbReference>
<feature type="transmembrane region" description="Helical" evidence="18">
    <location>
        <begin position="53"/>
        <end position="72"/>
    </location>
</feature>
<evidence type="ECO:0000256" key="9">
    <source>
        <dbReference type="ARBA" id="ARBA00022792"/>
    </source>
</evidence>
<evidence type="ECO:0000256" key="18">
    <source>
        <dbReference type="RuleBase" id="RU003403"/>
    </source>
</evidence>
<keyword evidence="6" id="KW-0813">Transport</keyword>
<geneLocation type="mitochondrion" evidence="20"/>
<dbReference type="EC" id="7.1.1.2" evidence="4 18"/>
<dbReference type="InterPro" id="IPR003917">
    <property type="entry name" value="NADH_UbQ_OxRdtase_chain2"/>
</dbReference>
<proteinExistence type="inferred from homology"/>
<evidence type="ECO:0000256" key="5">
    <source>
        <dbReference type="ARBA" id="ARBA00021008"/>
    </source>
</evidence>
<dbReference type="GO" id="GO:0005743">
    <property type="term" value="C:mitochondrial inner membrane"/>
    <property type="evidence" value="ECO:0007669"/>
    <property type="project" value="UniProtKB-SubCell"/>
</dbReference>
<evidence type="ECO:0000256" key="8">
    <source>
        <dbReference type="ARBA" id="ARBA00022692"/>
    </source>
</evidence>
<evidence type="ECO:0000256" key="13">
    <source>
        <dbReference type="ARBA" id="ARBA00023027"/>
    </source>
</evidence>
<dbReference type="Pfam" id="PF00361">
    <property type="entry name" value="Proton_antipo_M"/>
    <property type="match status" value="1"/>
</dbReference>
<evidence type="ECO:0000256" key="12">
    <source>
        <dbReference type="ARBA" id="ARBA00022989"/>
    </source>
</evidence>
<dbReference type="AlphaFoldDB" id="A0A343C2D9"/>
<reference evidence="20" key="1">
    <citation type="submission" date="2016-04" db="EMBL/GenBank/DDBJ databases">
        <title>Mitochondria of beetle species.</title>
        <authorList>
            <person name="Hunter A."/>
            <person name="Moriniere J."/>
            <person name="Tang P."/>
            <person name="Linard B."/>
            <person name="Crampton-Platt A."/>
            <person name="Vogler A.P."/>
        </authorList>
    </citation>
    <scope>NUCLEOTIDE SEQUENCE</scope>
</reference>
<feature type="transmembrane region" description="Helical" evidence="18">
    <location>
        <begin position="140"/>
        <end position="159"/>
    </location>
</feature>
<comment type="subcellular location">
    <subcellularLocation>
        <location evidence="2 18">Mitochondrion inner membrane</location>
        <topology evidence="2 18">Multi-pass membrane protein</topology>
    </subcellularLocation>
</comment>
<evidence type="ECO:0000256" key="3">
    <source>
        <dbReference type="ARBA" id="ARBA00007012"/>
    </source>
</evidence>
<dbReference type="GO" id="GO:0008137">
    <property type="term" value="F:NADH dehydrogenase (ubiquinone) activity"/>
    <property type="evidence" value="ECO:0007669"/>
    <property type="project" value="UniProtKB-EC"/>
</dbReference>
<dbReference type="InterPro" id="IPR001750">
    <property type="entry name" value="ND/Mrp_TM"/>
</dbReference>
<feature type="transmembrane region" description="Helical" evidence="18">
    <location>
        <begin position="189"/>
        <end position="210"/>
    </location>
</feature>
<evidence type="ECO:0000256" key="11">
    <source>
        <dbReference type="ARBA" id="ARBA00022982"/>
    </source>
</evidence>
<feature type="transmembrane region" description="Helical" evidence="18">
    <location>
        <begin position="307"/>
        <end position="326"/>
    </location>
</feature>
<keyword evidence="11 18" id="KW-0249">Electron transport</keyword>
<evidence type="ECO:0000259" key="19">
    <source>
        <dbReference type="Pfam" id="PF00361"/>
    </source>
</evidence>
<feature type="transmembrane region" description="Helical" evidence="18">
    <location>
        <begin position="12"/>
        <end position="32"/>
    </location>
</feature>
<dbReference type="PANTHER" id="PTHR46552">
    <property type="entry name" value="NADH-UBIQUINONE OXIDOREDUCTASE CHAIN 2"/>
    <property type="match status" value="1"/>
</dbReference>
<dbReference type="PRINTS" id="PR01436">
    <property type="entry name" value="NADHDHGNASE2"/>
</dbReference>
<keyword evidence="7 18" id="KW-0679">Respiratory chain</keyword>
<gene>
    <name evidence="20" type="primary">nad2</name>
</gene>
<keyword evidence="10 18" id="KW-1278">Translocase</keyword>
<evidence type="ECO:0000256" key="15">
    <source>
        <dbReference type="ARBA" id="ARBA00023128"/>
    </source>
</evidence>
<keyword evidence="16 18" id="KW-0472">Membrane</keyword>
<sequence length="329" mass="38419">MLFINLLMTSTFISISSLTWITAWIGLEINLLTIMPLMKISLNKHSSEAMMKYFITQALASTILLLSILIFYKNSQFLENMINPSILINSSLMMKMGAAPFHFWLPEVSTGLNWKMVFTLLTWQKIAPMILLSYEFSNLYFLSMIIVSSTIIGSFYGMNQTCLRKIFTYSSINHTSWMIASIFSSMDIWLYYFLIYTTINFNIMIIFSSYKIFYTNQLNKLLSYNKTMKLLLMMNLLSLGGLPPFLGFLPKWLTINFMTMNNYYFISLILIIFSLISLYFYIRISFPSLTLNHSESLMNLPKQKNNFFLFLNIINLMSLTLIFLMMNLI</sequence>
<evidence type="ECO:0000256" key="1">
    <source>
        <dbReference type="ARBA" id="ARBA00003257"/>
    </source>
</evidence>
<comment type="function">
    <text evidence="1">Core subunit of the mitochondrial membrane respiratory chain NADH dehydrogenase (Complex I) that is believed to belong to the minimal assembly required for catalysis. Complex I functions in the transfer of electrons from NADH to the respiratory chain. The immediate electron acceptor for the enzyme is believed to be ubiquinone.</text>
</comment>
<comment type="catalytic activity">
    <reaction evidence="17 18">
        <text>a ubiquinone + NADH + 5 H(+)(in) = a ubiquinol + NAD(+) + 4 H(+)(out)</text>
        <dbReference type="Rhea" id="RHEA:29091"/>
        <dbReference type="Rhea" id="RHEA-COMP:9565"/>
        <dbReference type="Rhea" id="RHEA-COMP:9566"/>
        <dbReference type="ChEBI" id="CHEBI:15378"/>
        <dbReference type="ChEBI" id="CHEBI:16389"/>
        <dbReference type="ChEBI" id="CHEBI:17976"/>
        <dbReference type="ChEBI" id="CHEBI:57540"/>
        <dbReference type="ChEBI" id="CHEBI:57945"/>
        <dbReference type="EC" id="7.1.1.2"/>
    </reaction>
</comment>
<evidence type="ECO:0000256" key="10">
    <source>
        <dbReference type="ARBA" id="ARBA00022967"/>
    </source>
</evidence>
<evidence type="ECO:0000256" key="17">
    <source>
        <dbReference type="ARBA" id="ARBA00049551"/>
    </source>
</evidence>
<comment type="similarity">
    <text evidence="3 18">Belongs to the complex I subunit 2 family.</text>
</comment>